<keyword evidence="6 10" id="KW-1133">Transmembrane helix</keyword>
<evidence type="ECO:0000256" key="2">
    <source>
        <dbReference type="ARBA" id="ARBA00022448"/>
    </source>
</evidence>
<keyword evidence="3" id="KW-0633">Potassium transport</keyword>
<evidence type="ECO:0000256" key="4">
    <source>
        <dbReference type="ARBA" id="ARBA00022692"/>
    </source>
</evidence>
<evidence type="ECO:0000259" key="13">
    <source>
        <dbReference type="Pfam" id="PF23259"/>
    </source>
</evidence>
<organism evidence="14 15">
    <name type="scientific">Ziziphus jujuba var. spinosa</name>
    <dbReference type="NCBI Taxonomy" id="714518"/>
    <lineage>
        <taxon>Eukaryota</taxon>
        <taxon>Viridiplantae</taxon>
        <taxon>Streptophyta</taxon>
        <taxon>Embryophyta</taxon>
        <taxon>Tracheophyta</taxon>
        <taxon>Spermatophyta</taxon>
        <taxon>Magnoliopsida</taxon>
        <taxon>eudicotyledons</taxon>
        <taxon>Gunneridae</taxon>
        <taxon>Pentapetalae</taxon>
        <taxon>rosids</taxon>
        <taxon>fabids</taxon>
        <taxon>Rosales</taxon>
        <taxon>Rhamnaceae</taxon>
        <taxon>Paliureae</taxon>
        <taxon>Ziziphus</taxon>
    </lineage>
</organism>
<dbReference type="PANTHER" id="PTHR32468">
    <property type="entry name" value="CATION/H + ANTIPORTER"/>
    <property type="match status" value="1"/>
</dbReference>
<dbReference type="GO" id="GO:0016020">
    <property type="term" value="C:membrane"/>
    <property type="evidence" value="ECO:0007669"/>
    <property type="project" value="UniProtKB-SubCell"/>
</dbReference>
<evidence type="ECO:0000256" key="5">
    <source>
        <dbReference type="ARBA" id="ARBA00022958"/>
    </source>
</evidence>
<dbReference type="Pfam" id="PF00999">
    <property type="entry name" value="Na_H_Exchanger"/>
    <property type="match status" value="1"/>
</dbReference>
<dbReference type="Pfam" id="PF23259">
    <property type="entry name" value="CHX17_C"/>
    <property type="match status" value="1"/>
</dbReference>
<feature type="domain" description="Cation/H+ exchanger transmembrane" evidence="11">
    <location>
        <begin position="66"/>
        <end position="445"/>
    </location>
</feature>
<dbReference type="InterPro" id="IPR057290">
    <property type="entry name" value="CHX17_C"/>
</dbReference>
<dbReference type="InterPro" id="IPR006153">
    <property type="entry name" value="Cation/H_exchanger_TM"/>
</dbReference>
<dbReference type="PANTHER" id="PTHR32468:SF17">
    <property type="entry name" value="CATION_H(+) ANTIPORTER 4"/>
    <property type="match status" value="1"/>
</dbReference>
<reference evidence="14" key="1">
    <citation type="journal article" date="2021" name="Front. Plant Sci.">
        <title>Chromosome-Scale Genome Assembly for Chinese Sour Jujube and Insights Into Its Genome Evolution and Domestication Signature.</title>
        <authorList>
            <person name="Shen L.-Y."/>
            <person name="Luo H."/>
            <person name="Wang X.-L."/>
            <person name="Wang X.-M."/>
            <person name="Qiu X.-J."/>
            <person name="Liu H."/>
            <person name="Zhou S.-S."/>
            <person name="Jia K.-H."/>
            <person name="Nie S."/>
            <person name="Bao Y.-T."/>
            <person name="Zhang R.-G."/>
            <person name="Yun Q.-Z."/>
            <person name="Chai Y.-H."/>
            <person name="Lu J.-Y."/>
            <person name="Li Y."/>
            <person name="Zhao S.-W."/>
            <person name="Mao J.-F."/>
            <person name="Jia S.-G."/>
            <person name="Mao Y.-M."/>
        </authorList>
    </citation>
    <scope>NUCLEOTIDE SEQUENCE</scope>
    <source>
        <strain evidence="14">AT0</strain>
        <tissue evidence="14">Leaf</tissue>
    </source>
</reference>
<accession>A0A978VRI3</accession>
<keyword evidence="4 10" id="KW-0812">Transmembrane</keyword>
<feature type="transmembrane region" description="Helical" evidence="10">
    <location>
        <begin position="283"/>
        <end position="314"/>
    </location>
</feature>
<feature type="transmembrane region" description="Helical" evidence="10">
    <location>
        <begin position="78"/>
        <end position="94"/>
    </location>
</feature>
<feature type="transmembrane region" description="Helical" evidence="10">
    <location>
        <begin position="365"/>
        <end position="389"/>
    </location>
</feature>
<feature type="transmembrane region" description="Helical" evidence="10">
    <location>
        <begin position="249"/>
        <end position="271"/>
    </location>
</feature>
<evidence type="ECO:0000256" key="9">
    <source>
        <dbReference type="ARBA" id="ARBA00038341"/>
    </source>
</evidence>
<comment type="caution">
    <text evidence="14">The sequence shown here is derived from an EMBL/GenBank/DDBJ whole genome shotgun (WGS) entry which is preliminary data.</text>
</comment>
<feature type="transmembrane region" description="Helical" evidence="10">
    <location>
        <begin position="395"/>
        <end position="415"/>
    </location>
</feature>
<evidence type="ECO:0000313" key="15">
    <source>
        <dbReference type="Proteomes" id="UP000813462"/>
    </source>
</evidence>
<sequence>MDELMYNERQKPELVDFDVCTELPPKVNSECDIFHRLGDRNDEWIMTSSMPELEVTMAMMFFMSHIVHFFLKYIGFPRIANQIISGIILTFILVDYSNGKTRVDNLFTRTGQEVLGTIYCFGYQLFLFMTAVKMDMGTIVRAGKKAIIIGVAAPLLPFFFGLGFTTTLQKQLTETESNRLKVMALGQSLICFPVISSIITELNILNTEFGRLALSASMVGDVVSISLGIFVNLGIAYLQGGAKRTAIDLLSFSLYVMVVVFVIRPLMFRMIKSTPEGRPVKNVYVYTIVLLALISSLLSNMFGQFILLGPYILGMAVPEGPPLGSTVVDKLDCFVSGVFLPLMVTTTGMRVDFKKIKYNAMMKSTIVIAIVTYIVKFVACLLPCLYFRMPSMDSFALALIMTSEGIVELALYSSLRDDNGLDDQSYAVMLLIILALSILVPIVVKYLYDPSRKYAGYQKRNIMHLKPNSELRVLACINRPDNVPAMINLLDYSCPTKENPITVYVLHLIELIGRASPIFISHQIQKKTISNVSYSENVILSFSRFERDNWGTVNVNAFTAISPPKLMYDDICTMALNRLTSLIILPFHRKWSIDGSVEVDDNMVRTLNSSVLERAPCSVGILVSRGNSQRRGNANALPNSDVYVHSVCTIFMGGKDDREALVFAKRMAKDPSISLTVIQFIPPKELPENPNLKWEKMLDAEVLKDVRYSNSSVAGEAGFVGYTEEVVKDGSETALIVRSLVDDYDLIITGRRYGVESPQTSGLMEWSEFPELGAIGDLLVSTDVYAHGRSRRPRRPNSAASPAHGYVRTIQQYEWCSEGHVGYMEEMVTNGSEFASMVKTLADEYDLIKTGRRYGVECPQTAGLTDWSEFPELGVIGGLLASTDIYGRASVFVIQQQVID</sequence>
<dbReference type="Proteomes" id="UP000813462">
    <property type="component" value="Unassembled WGS sequence"/>
</dbReference>
<comment type="subcellular location">
    <subcellularLocation>
        <location evidence="1">Membrane</location>
        <topology evidence="1">Multi-pass membrane protein</topology>
    </subcellularLocation>
</comment>
<dbReference type="Gene3D" id="3.40.50.12370">
    <property type="match status" value="1"/>
</dbReference>
<evidence type="ECO:0000256" key="6">
    <source>
        <dbReference type="ARBA" id="ARBA00022989"/>
    </source>
</evidence>
<evidence type="ECO:0000256" key="7">
    <source>
        <dbReference type="ARBA" id="ARBA00023065"/>
    </source>
</evidence>
<feature type="transmembrane region" description="Helical" evidence="10">
    <location>
        <begin position="212"/>
        <end position="237"/>
    </location>
</feature>
<dbReference type="GO" id="GO:0012505">
    <property type="term" value="C:endomembrane system"/>
    <property type="evidence" value="ECO:0007669"/>
    <property type="project" value="TreeGrafter"/>
</dbReference>
<dbReference type="AlphaFoldDB" id="A0A978VRI3"/>
<dbReference type="Gene3D" id="1.20.1530.20">
    <property type="match status" value="1"/>
</dbReference>
<keyword evidence="8 10" id="KW-0472">Membrane</keyword>
<keyword evidence="7" id="KW-0406">Ion transport</keyword>
<evidence type="ECO:0000313" key="14">
    <source>
        <dbReference type="EMBL" id="KAH7538158.1"/>
    </source>
</evidence>
<dbReference type="GO" id="GO:0006885">
    <property type="term" value="P:regulation of pH"/>
    <property type="evidence" value="ECO:0007669"/>
    <property type="project" value="TreeGrafter"/>
</dbReference>
<dbReference type="InterPro" id="IPR050794">
    <property type="entry name" value="CPA2_transporter"/>
</dbReference>
<proteinExistence type="inferred from homology"/>
<feature type="transmembrane region" description="Helical" evidence="10">
    <location>
        <begin position="146"/>
        <end position="164"/>
    </location>
</feature>
<dbReference type="InterPro" id="IPR038770">
    <property type="entry name" value="Na+/solute_symporter_sf"/>
</dbReference>
<dbReference type="Pfam" id="PF23256">
    <property type="entry name" value="CHX17_2nd"/>
    <property type="match status" value="1"/>
</dbReference>
<keyword evidence="2" id="KW-0813">Transport</keyword>
<name>A0A978VRI3_ZIZJJ</name>
<dbReference type="EMBL" id="JAEACU010000003">
    <property type="protein sequence ID" value="KAH7538158.1"/>
    <property type="molecule type" value="Genomic_DNA"/>
</dbReference>
<gene>
    <name evidence="14" type="ORF">FEM48_Zijuj03G0169300</name>
</gene>
<feature type="domain" description="Cation/H(+) antiporter central" evidence="12">
    <location>
        <begin position="502"/>
        <end position="627"/>
    </location>
</feature>
<evidence type="ECO:0000259" key="11">
    <source>
        <dbReference type="Pfam" id="PF00999"/>
    </source>
</evidence>
<evidence type="ECO:0000256" key="10">
    <source>
        <dbReference type="SAM" id="Phobius"/>
    </source>
</evidence>
<feature type="domain" description="Cation/H(+) antiporter C-terminal" evidence="13">
    <location>
        <begin position="646"/>
        <end position="784"/>
    </location>
</feature>
<keyword evidence="5" id="KW-0630">Potassium</keyword>
<feature type="transmembrane region" description="Helical" evidence="10">
    <location>
        <begin position="114"/>
        <end position="134"/>
    </location>
</feature>
<evidence type="ECO:0000256" key="1">
    <source>
        <dbReference type="ARBA" id="ARBA00004141"/>
    </source>
</evidence>
<evidence type="ECO:0008006" key="16">
    <source>
        <dbReference type="Google" id="ProtNLM"/>
    </source>
</evidence>
<evidence type="ECO:0000256" key="8">
    <source>
        <dbReference type="ARBA" id="ARBA00023136"/>
    </source>
</evidence>
<dbReference type="GO" id="GO:0015297">
    <property type="term" value="F:antiporter activity"/>
    <property type="evidence" value="ECO:0007669"/>
    <property type="project" value="InterPro"/>
</dbReference>
<dbReference type="GO" id="GO:1902600">
    <property type="term" value="P:proton transmembrane transport"/>
    <property type="evidence" value="ECO:0007669"/>
    <property type="project" value="InterPro"/>
</dbReference>
<protein>
    <recommendedName>
        <fullName evidence="16">Cation/H(+) antiporter 4-like</fullName>
    </recommendedName>
</protein>
<dbReference type="GO" id="GO:0006813">
    <property type="term" value="P:potassium ion transport"/>
    <property type="evidence" value="ECO:0007669"/>
    <property type="project" value="UniProtKB-KW"/>
</dbReference>
<feature type="transmembrane region" description="Helical" evidence="10">
    <location>
        <begin position="184"/>
        <end position="205"/>
    </location>
</feature>
<dbReference type="InterPro" id="IPR057291">
    <property type="entry name" value="CHX17_2nd"/>
</dbReference>
<feature type="transmembrane region" description="Helical" evidence="10">
    <location>
        <begin position="427"/>
        <end position="448"/>
    </location>
</feature>
<evidence type="ECO:0000256" key="3">
    <source>
        <dbReference type="ARBA" id="ARBA00022538"/>
    </source>
</evidence>
<comment type="similarity">
    <text evidence="9">Belongs to the monovalent cation:proton antiporter 2 (CPA2) transporter (TC 2.A.37) family. CHX (TC 2.A.37.4) subfamily.</text>
</comment>
<evidence type="ECO:0000259" key="12">
    <source>
        <dbReference type="Pfam" id="PF23256"/>
    </source>
</evidence>